<evidence type="ECO:0000256" key="3">
    <source>
        <dbReference type="ARBA" id="ARBA00023180"/>
    </source>
</evidence>
<sequence length="132" mass="15079">MIDQDDKSVLKTVEMSLEKYNRESRNANYFGLLNVTRASPQGGIADFTFAEFTIQETVCSNSTDVAEAAKCALMDCEFADKESVFFQWATWSANEISVKNCFETLLYIFFYSIKVTARPHIFIPRKEKSLSK</sequence>
<evidence type="ECO:0000256" key="1">
    <source>
        <dbReference type="ARBA" id="ARBA00022729"/>
    </source>
</evidence>
<protein>
    <recommendedName>
        <fullName evidence="4">Cystatin domain-containing protein</fullName>
    </recommendedName>
</protein>
<organism evidence="5 6">
    <name type="scientific">Synaphobranchus kaupii</name>
    <name type="common">Kaup's arrowtooth eel</name>
    <dbReference type="NCBI Taxonomy" id="118154"/>
    <lineage>
        <taxon>Eukaryota</taxon>
        <taxon>Metazoa</taxon>
        <taxon>Chordata</taxon>
        <taxon>Craniata</taxon>
        <taxon>Vertebrata</taxon>
        <taxon>Euteleostomi</taxon>
        <taxon>Actinopterygii</taxon>
        <taxon>Neopterygii</taxon>
        <taxon>Teleostei</taxon>
        <taxon>Anguilliformes</taxon>
        <taxon>Synaphobranchidae</taxon>
        <taxon>Synaphobranchus</taxon>
    </lineage>
</organism>
<feature type="domain" description="Cystatin" evidence="4">
    <location>
        <begin position="3"/>
        <end position="67"/>
    </location>
</feature>
<dbReference type="GO" id="GO:0005576">
    <property type="term" value="C:extracellular region"/>
    <property type="evidence" value="ECO:0007669"/>
    <property type="project" value="TreeGrafter"/>
</dbReference>
<reference evidence="5" key="1">
    <citation type="journal article" date="2023" name="Science">
        <title>Genome structures resolve the early diversification of teleost fishes.</title>
        <authorList>
            <person name="Parey E."/>
            <person name="Louis A."/>
            <person name="Montfort J."/>
            <person name="Bouchez O."/>
            <person name="Roques C."/>
            <person name="Iampietro C."/>
            <person name="Lluch J."/>
            <person name="Castinel A."/>
            <person name="Donnadieu C."/>
            <person name="Desvignes T."/>
            <person name="Floi Bucao C."/>
            <person name="Jouanno E."/>
            <person name="Wen M."/>
            <person name="Mejri S."/>
            <person name="Dirks R."/>
            <person name="Jansen H."/>
            <person name="Henkel C."/>
            <person name="Chen W.J."/>
            <person name="Zahm M."/>
            <person name="Cabau C."/>
            <person name="Klopp C."/>
            <person name="Thompson A.W."/>
            <person name="Robinson-Rechavi M."/>
            <person name="Braasch I."/>
            <person name="Lecointre G."/>
            <person name="Bobe J."/>
            <person name="Postlethwait J.H."/>
            <person name="Berthelot C."/>
            <person name="Roest Crollius H."/>
            <person name="Guiguen Y."/>
        </authorList>
    </citation>
    <scope>NUCLEOTIDE SEQUENCE</scope>
    <source>
        <strain evidence="5">WJC10195</strain>
    </source>
</reference>
<keyword evidence="6" id="KW-1185">Reference proteome</keyword>
<name>A0A9Q1J7F4_SYNKA</name>
<comment type="caution">
    <text evidence="5">The sequence shown here is derived from an EMBL/GenBank/DDBJ whole genome shotgun (WGS) entry which is preliminary data.</text>
</comment>
<dbReference type="Pfam" id="PF00031">
    <property type="entry name" value="Cystatin"/>
    <property type="match status" value="1"/>
</dbReference>
<accession>A0A9Q1J7F4</accession>
<evidence type="ECO:0000313" key="6">
    <source>
        <dbReference type="Proteomes" id="UP001152622"/>
    </source>
</evidence>
<evidence type="ECO:0000259" key="4">
    <source>
        <dbReference type="Pfam" id="PF00031"/>
    </source>
</evidence>
<keyword evidence="1" id="KW-0732">Signal</keyword>
<dbReference type="InterPro" id="IPR050735">
    <property type="entry name" value="Kininogen_Fetuin_HRG"/>
</dbReference>
<dbReference type="PANTHER" id="PTHR13814">
    <property type="entry name" value="FETUIN"/>
    <property type="match status" value="1"/>
</dbReference>
<proteinExistence type="predicted"/>
<dbReference type="EMBL" id="JAINUF010000002">
    <property type="protein sequence ID" value="KAJ8374354.1"/>
    <property type="molecule type" value="Genomic_DNA"/>
</dbReference>
<dbReference type="GO" id="GO:0004869">
    <property type="term" value="F:cysteine-type endopeptidase inhibitor activity"/>
    <property type="evidence" value="ECO:0007669"/>
    <property type="project" value="InterPro"/>
</dbReference>
<dbReference type="AlphaFoldDB" id="A0A9Q1J7F4"/>
<keyword evidence="2" id="KW-1015">Disulfide bond</keyword>
<dbReference type="InterPro" id="IPR000010">
    <property type="entry name" value="Cystatin_dom"/>
</dbReference>
<dbReference type="Gene3D" id="3.10.450.10">
    <property type="match status" value="1"/>
</dbReference>
<dbReference type="OrthoDB" id="9941887at2759"/>
<keyword evidence="3" id="KW-0325">Glycoprotein</keyword>
<evidence type="ECO:0000256" key="2">
    <source>
        <dbReference type="ARBA" id="ARBA00023157"/>
    </source>
</evidence>
<dbReference type="Proteomes" id="UP001152622">
    <property type="component" value="Chromosome 2"/>
</dbReference>
<dbReference type="PANTHER" id="PTHR13814:SF10">
    <property type="entry name" value="FETUIN-B"/>
    <property type="match status" value="1"/>
</dbReference>
<dbReference type="SUPFAM" id="SSF54403">
    <property type="entry name" value="Cystatin/monellin"/>
    <property type="match status" value="1"/>
</dbReference>
<evidence type="ECO:0000313" key="5">
    <source>
        <dbReference type="EMBL" id="KAJ8374354.1"/>
    </source>
</evidence>
<gene>
    <name evidence="5" type="ORF">SKAU_G00049340</name>
</gene>
<dbReference type="InterPro" id="IPR046350">
    <property type="entry name" value="Cystatin_sf"/>
</dbReference>